<protein>
    <submittedName>
        <fullName evidence="4">Hypothetical_protein</fullName>
    </submittedName>
</protein>
<reference evidence="2" key="1">
    <citation type="submission" date="2023-06" db="EMBL/GenBank/DDBJ databases">
        <authorList>
            <person name="Kurt Z."/>
        </authorList>
    </citation>
    <scope>NUCLEOTIDE SEQUENCE</scope>
</reference>
<comment type="caution">
    <text evidence="2">The sequence shown here is derived from an EMBL/GenBank/DDBJ whole genome shotgun (WGS) entry which is preliminary data.</text>
</comment>
<dbReference type="EMBL" id="CATOUU010000531">
    <property type="protein sequence ID" value="CAI9933081.1"/>
    <property type="molecule type" value="Genomic_DNA"/>
</dbReference>
<reference evidence="4 6" key="2">
    <citation type="submission" date="2024-07" db="EMBL/GenBank/DDBJ databases">
        <authorList>
            <person name="Akdeniz Z."/>
        </authorList>
    </citation>
    <scope>NUCLEOTIDE SEQUENCE [LARGE SCALE GENOMIC DNA]</scope>
</reference>
<dbReference type="AlphaFoldDB" id="A0AA86P8W4"/>
<name>A0AA86P8W4_9EUKA</name>
<evidence type="ECO:0000313" key="6">
    <source>
        <dbReference type="Proteomes" id="UP001642409"/>
    </source>
</evidence>
<gene>
    <name evidence="2" type="ORF">HINF_LOCUS20726</name>
    <name evidence="4" type="ORF">HINF_LOCUS2272</name>
    <name evidence="3" type="ORF">HINF_LOCUS42628</name>
    <name evidence="5" type="ORF">HINF_LOCUS52078</name>
</gene>
<evidence type="ECO:0000313" key="3">
    <source>
        <dbReference type="EMBL" id="CAI9954983.1"/>
    </source>
</evidence>
<proteinExistence type="predicted"/>
<feature type="coiled-coil region" evidence="1">
    <location>
        <begin position="99"/>
        <end position="133"/>
    </location>
</feature>
<dbReference type="EMBL" id="CAXDID020000257">
    <property type="protein sequence ID" value="CAL6065928.1"/>
    <property type="molecule type" value="Genomic_DNA"/>
</dbReference>
<dbReference type="EMBL" id="CATOUU010000852">
    <property type="protein sequence ID" value="CAI9954983.1"/>
    <property type="molecule type" value="Genomic_DNA"/>
</dbReference>
<evidence type="ECO:0000313" key="5">
    <source>
        <dbReference type="EMBL" id="CAL6065928.1"/>
    </source>
</evidence>
<accession>A0AA86P8W4</accession>
<dbReference type="EMBL" id="CAXDID020000004">
    <property type="protein sequence ID" value="CAL5973231.1"/>
    <property type="molecule type" value="Genomic_DNA"/>
</dbReference>
<keyword evidence="6" id="KW-1185">Reference proteome</keyword>
<evidence type="ECO:0000313" key="4">
    <source>
        <dbReference type="EMBL" id="CAL5973231.1"/>
    </source>
</evidence>
<sequence length="147" mass="16969">MKRIKNQHQLRAPPTPITIRTRSIRVSIPASPSILMCNKPSQFKKDTQPLKQKEDYGNQSFDELSLSEFAFEINSQNMQNILLGFIDNQSLNVNNVELANLIRNQIQVLRVTIQRLEQQMLEATSQMNSMELLCSKQVQMILILKKL</sequence>
<evidence type="ECO:0000256" key="1">
    <source>
        <dbReference type="SAM" id="Coils"/>
    </source>
</evidence>
<evidence type="ECO:0000313" key="2">
    <source>
        <dbReference type="EMBL" id="CAI9933081.1"/>
    </source>
</evidence>
<keyword evidence="1" id="KW-0175">Coiled coil</keyword>
<dbReference type="Proteomes" id="UP001642409">
    <property type="component" value="Unassembled WGS sequence"/>
</dbReference>
<organism evidence="2">
    <name type="scientific">Hexamita inflata</name>
    <dbReference type="NCBI Taxonomy" id="28002"/>
    <lineage>
        <taxon>Eukaryota</taxon>
        <taxon>Metamonada</taxon>
        <taxon>Diplomonadida</taxon>
        <taxon>Hexamitidae</taxon>
        <taxon>Hexamitinae</taxon>
        <taxon>Hexamita</taxon>
    </lineage>
</organism>